<dbReference type="SUPFAM" id="SSF57850">
    <property type="entry name" value="RING/U-box"/>
    <property type="match status" value="3"/>
</dbReference>
<dbReference type="Proteomes" id="UP000799324">
    <property type="component" value="Unassembled WGS sequence"/>
</dbReference>
<dbReference type="GO" id="GO:0061630">
    <property type="term" value="F:ubiquitin protein ligase activity"/>
    <property type="evidence" value="ECO:0007669"/>
    <property type="project" value="UniProtKB-EC"/>
</dbReference>
<comment type="catalytic activity">
    <reaction evidence="1">
        <text>[E2 ubiquitin-conjugating enzyme]-S-ubiquitinyl-L-cysteine + [acceptor protein]-L-lysine = [E2 ubiquitin-conjugating enzyme]-L-cysteine + [acceptor protein]-N(6)-ubiquitinyl-L-lysine.</text>
        <dbReference type="EC" id="2.3.2.31"/>
    </reaction>
</comment>
<proteinExistence type="predicted"/>
<feature type="non-terminal residue" evidence="12">
    <location>
        <position position="198"/>
    </location>
</feature>
<feature type="domain" description="RING-type" evidence="11">
    <location>
        <begin position="1"/>
        <end position="198"/>
    </location>
</feature>
<gene>
    <name evidence="12" type="ORF">K491DRAFT_578106</name>
</gene>
<keyword evidence="6 9" id="KW-0863">Zinc-finger</keyword>
<keyword evidence="4" id="KW-0479">Metal-binding</keyword>
<dbReference type="Pfam" id="PF01485">
    <property type="entry name" value="IBR"/>
    <property type="match status" value="1"/>
</dbReference>
<dbReference type="InterPro" id="IPR002867">
    <property type="entry name" value="IBR_dom"/>
</dbReference>
<dbReference type="GO" id="GO:0016567">
    <property type="term" value="P:protein ubiquitination"/>
    <property type="evidence" value="ECO:0007669"/>
    <property type="project" value="InterPro"/>
</dbReference>
<evidence type="ECO:0000259" key="11">
    <source>
        <dbReference type="PROSITE" id="PS51873"/>
    </source>
</evidence>
<evidence type="ECO:0000256" key="8">
    <source>
        <dbReference type="ARBA" id="ARBA00022833"/>
    </source>
</evidence>
<dbReference type="SMART" id="SM00647">
    <property type="entry name" value="IBR"/>
    <property type="match status" value="2"/>
</dbReference>
<name>A0A6A6TA64_9PLEO</name>
<keyword evidence="5" id="KW-0677">Repeat</keyword>
<organism evidence="12 13">
    <name type="scientific">Lophiostoma macrostomum CBS 122681</name>
    <dbReference type="NCBI Taxonomy" id="1314788"/>
    <lineage>
        <taxon>Eukaryota</taxon>
        <taxon>Fungi</taxon>
        <taxon>Dikarya</taxon>
        <taxon>Ascomycota</taxon>
        <taxon>Pezizomycotina</taxon>
        <taxon>Dothideomycetes</taxon>
        <taxon>Pleosporomycetidae</taxon>
        <taxon>Pleosporales</taxon>
        <taxon>Lophiostomataceae</taxon>
        <taxon>Lophiostoma</taxon>
    </lineage>
</organism>
<dbReference type="Gene3D" id="3.30.40.10">
    <property type="entry name" value="Zinc/RING finger domain, C3HC4 (zinc finger)"/>
    <property type="match status" value="1"/>
</dbReference>
<evidence type="ECO:0000256" key="1">
    <source>
        <dbReference type="ARBA" id="ARBA00001798"/>
    </source>
</evidence>
<reference evidence="12" key="1">
    <citation type="journal article" date="2020" name="Stud. Mycol.">
        <title>101 Dothideomycetes genomes: a test case for predicting lifestyles and emergence of pathogens.</title>
        <authorList>
            <person name="Haridas S."/>
            <person name="Albert R."/>
            <person name="Binder M."/>
            <person name="Bloem J."/>
            <person name="Labutti K."/>
            <person name="Salamov A."/>
            <person name="Andreopoulos B."/>
            <person name="Baker S."/>
            <person name="Barry K."/>
            <person name="Bills G."/>
            <person name="Bluhm B."/>
            <person name="Cannon C."/>
            <person name="Castanera R."/>
            <person name="Culley D."/>
            <person name="Daum C."/>
            <person name="Ezra D."/>
            <person name="Gonzalez J."/>
            <person name="Henrissat B."/>
            <person name="Kuo A."/>
            <person name="Liang C."/>
            <person name="Lipzen A."/>
            <person name="Lutzoni F."/>
            <person name="Magnuson J."/>
            <person name="Mondo S."/>
            <person name="Nolan M."/>
            <person name="Ohm R."/>
            <person name="Pangilinan J."/>
            <person name="Park H.-J."/>
            <person name="Ramirez L."/>
            <person name="Alfaro M."/>
            <person name="Sun H."/>
            <person name="Tritt A."/>
            <person name="Yoshinaga Y."/>
            <person name="Zwiers L.-H."/>
            <person name="Turgeon B."/>
            <person name="Goodwin S."/>
            <person name="Spatafora J."/>
            <person name="Crous P."/>
            <person name="Grigoriev I."/>
        </authorList>
    </citation>
    <scope>NUCLEOTIDE SEQUENCE</scope>
    <source>
        <strain evidence="12">CBS 122681</strain>
    </source>
</reference>
<accession>A0A6A6TA64</accession>
<dbReference type="GO" id="GO:0008270">
    <property type="term" value="F:zinc ion binding"/>
    <property type="evidence" value="ECO:0007669"/>
    <property type="project" value="UniProtKB-KW"/>
</dbReference>
<evidence type="ECO:0000256" key="7">
    <source>
        <dbReference type="ARBA" id="ARBA00022786"/>
    </source>
</evidence>
<dbReference type="InterPro" id="IPR031127">
    <property type="entry name" value="E3_UB_ligase_RBR"/>
</dbReference>
<evidence type="ECO:0000256" key="3">
    <source>
        <dbReference type="ARBA" id="ARBA00022679"/>
    </source>
</evidence>
<evidence type="ECO:0000256" key="6">
    <source>
        <dbReference type="ARBA" id="ARBA00022771"/>
    </source>
</evidence>
<keyword evidence="13" id="KW-1185">Reference proteome</keyword>
<dbReference type="PROSITE" id="PS51873">
    <property type="entry name" value="TRIAD"/>
    <property type="match status" value="1"/>
</dbReference>
<evidence type="ECO:0000256" key="9">
    <source>
        <dbReference type="PROSITE-ProRule" id="PRU00175"/>
    </source>
</evidence>
<feature type="domain" description="RING-type" evidence="10">
    <location>
        <begin position="2"/>
        <end position="56"/>
    </location>
</feature>
<evidence type="ECO:0000259" key="10">
    <source>
        <dbReference type="PROSITE" id="PS50089"/>
    </source>
</evidence>
<dbReference type="InterPro" id="IPR044066">
    <property type="entry name" value="TRIAD_supradom"/>
</dbReference>
<feature type="non-terminal residue" evidence="12">
    <location>
        <position position="1"/>
    </location>
</feature>
<dbReference type="PANTHER" id="PTHR11685">
    <property type="entry name" value="RBR FAMILY RING FINGER AND IBR DOMAIN-CONTAINING"/>
    <property type="match status" value="1"/>
</dbReference>
<evidence type="ECO:0000313" key="12">
    <source>
        <dbReference type="EMBL" id="KAF2656696.1"/>
    </source>
</evidence>
<dbReference type="CDD" id="cd20335">
    <property type="entry name" value="BRcat_RBR"/>
    <property type="match status" value="1"/>
</dbReference>
<evidence type="ECO:0000256" key="4">
    <source>
        <dbReference type="ARBA" id="ARBA00022723"/>
    </source>
</evidence>
<dbReference type="OrthoDB" id="1431934at2759"/>
<dbReference type="PROSITE" id="PS50089">
    <property type="entry name" value="ZF_RING_2"/>
    <property type="match status" value="1"/>
</dbReference>
<dbReference type="InterPro" id="IPR001841">
    <property type="entry name" value="Znf_RING"/>
</dbReference>
<dbReference type="InterPro" id="IPR017907">
    <property type="entry name" value="Znf_RING_CS"/>
</dbReference>
<protein>
    <recommendedName>
        <fullName evidence="2">RBR-type E3 ubiquitin transferase</fullName>
        <ecNumber evidence="2">2.3.2.31</ecNumber>
    </recommendedName>
</protein>
<dbReference type="Pfam" id="PF22191">
    <property type="entry name" value="IBR_1"/>
    <property type="match status" value="1"/>
</dbReference>
<keyword evidence="7" id="KW-0833">Ubl conjugation pathway</keyword>
<dbReference type="InterPro" id="IPR013083">
    <property type="entry name" value="Znf_RING/FYVE/PHD"/>
</dbReference>
<dbReference type="Gene3D" id="1.20.120.1750">
    <property type="match status" value="1"/>
</dbReference>
<sequence length="198" mass="22887">ECMVCAESRSIRHFPQRPPTAQCTHSVNTCRRCLRSWIKTQFANRIWDQIGCPECQRTMQYTDVREFAAADVFRRYDRLSTRAALESIPGFRWCIAKGCNSGQIHDEGTLTPRFRCVACKASHCVVHQVPWHKGETCAEYDYRYVEQKAEDDASKKLIKGLAKQCPGCQSNIEKRDGCDHMTCTKCKHEFCWMCLANY</sequence>
<keyword evidence="3" id="KW-0808">Transferase</keyword>
<dbReference type="PROSITE" id="PS00518">
    <property type="entry name" value="ZF_RING_1"/>
    <property type="match status" value="1"/>
</dbReference>
<dbReference type="EC" id="2.3.2.31" evidence="2"/>
<evidence type="ECO:0000313" key="13">
    <source>
        <dbReference type="Proteomes" id="UP000799324"/>
    </source>
</evidence>
<dbReference type="EMBL" id="MU004333">
    <property type="protein sequence ID" value="KAF2656696.1"/>
    <property type="molecule type" value="Genomic_DNA"/>
</dbReference>
<evidence type="ECO:0000256" key="2">
    <source>
        <dbReference type="ARBA" id="ARBA00012251"/>
    </source>
</evidence>
<keyword evidence="8" id="KW-0862">Zinc</keyword>
<evidence type="ECO:0000256" key="5">
    <source>
        <dbReference type="ARBA" id="ARBA00022737"/>
    </source>
</evidence>
<dbReference type="AlphaFoldDB" id="A0A6A6TA64"/>